<dbReference type="EMBL" id="PDUG01000002">
    <property type="protein sequence ID" value="PIC49356.1"/>
    <property type="molecule type" value="Genomic_DNA"/>
</dbReference>
<dbReference type="InterPro" id="IPR021942">
    <property type="entry name" value="DUF3557"/>
</dbReference>
<organism evidence="2 3">
    <name type="scientific">Caenorhabditis nigoni</name>
    <dbReference type="NCBI Taxonomy" id="1611254"/>
    <lineage>
        <taxon>Eukaryota</taxon>
        <taxon>Metazoa</taxon>
        <taxon>Ecdysozoa</taxon>
        <taxon>Nematoda</taxon>
        <taxon>Chromadorea</taxon>
        <taxon>Rhabditida</taxon>
        <taxon>Rhabditina</taxon>
        <taxon>Rhabditomorpha</taxon>
        <taxon>Rhabditoidea</taxon>
        <taxon>Rhabditidae</taxon>
        <taxon>Peloderinae</taxon>
        <taxon>Caenorhabditis</taxon>
    </lineage>
</organism>
<accession>A0A2G5VCR7</accession>
<evidence type="ECO:0000313" key="3">
    <source>
        <dbReference type="Proteomes" id="UP000230233"/>
    </source>
</evidence>
<dbReference type="PANTHER" id="PTHR31379:SF1">
    <property type="entry name" value="F-BOX C PROTEIN-RELATED"/>
    <property type="match status" value="1"/>
</dbReference>
<dbReference type="PANTHER" id="PTHR31379">
    <property type="entry name" value="F-BOX C PROTEIN-RELATED-RELATED"/>
    <property type="match status" value="1"/>
</dbReference>
<dbReference type="Pfam" id="PF12078">
    <property type="entry name" value="DUF3557"/>
    <property type="match status" value="3"/>
</dbReference>
<dbReference type="Proteomes" id="UP000230233">
    <property type="component" value="Chromosome II"/>
</dbReference>
<evidence type="ECO:0000256" key="1">
    <source>
        <dbReference type="SAM" id="Phobius"/>
    </source>
</evidence>
<comment type="caution">
    <text evidence="2">The sequence shown here is derived from an EMBL/GenBank/DDBJ whole genome shotgun (WGS) entry which is preliminary data.</text>
</comment>
<keyword evidence="1" id="KW-0472">Membrane</keyword>
<sequence length="1071" mass="125066">MNEWIANGPEIGMEFSGDIEVSGKSYRKLTNSDIDEEEKSLKKIMYLKKCESGGRRVEADKRQYIVSQIPVFRKVEKSLPLNLDTLTISFDRIRIDQYEYYFTNKRSQDSGTSEFRKRQIPYPTIDLSGLVSPNYEKVQVLLEKLELDLIGNRPMIHTKKLELWDSRIFRISFDLKIRAESIEARWSSLSNDDLDRISKFLGPKPLKEFSIELWNYEALTHPIVRNSEKLVLWRGGEHFDPRRINHKHIHLKSYDELTLIRYMDEWIENDPEVGMELSGDVKQSKFVDEEILIKKIMYLKKFKSGGNGVKPDKRFPNTLYSISMPRTNDPDTEIQMSLIKNAPNDPQFQIHLKIQPAGTAIPERFDSIQYIVSQIPGLRKVEKSLPLHLDHLKITTSRIRINQYEYYFSFRKSSPTEKPSAIWKFELFKKRLHDDFSWIDSTLLALVSPIYESIPKAAQKLVFDLIGNRPTIYTKKWELWNSTDQTTQQERSAEISRLPSGLKIQAEIIEALSHYCSYADLDQLSNILAPSPLEEFSTQLFGFEIFTHPIVRNSQKLVVWRGRENFDPQRINHRNIHLKNYSRPIIIDYMNAWIENGPEVGMEFTGDIKVLLNSDIDKQEESIKEIMYLKKSESGGRRVKPDEGFPNTLYSISMPRTNNPNTEIQMSLIKIDSIYSPFLIHLKVQPSGTSIPEQSNSMYWEWKLSGIRQFFETGETQNRFGQILNIVSQIPGFRKVEKSLPLHLDYLKITDSTIRIDQYQYYLTRRHCIYPTDNSLATIQLQKRRLQKPPINGTVLALVSPIQDNFQKSFKKLVFDLFGNRPMIYTKTLELWYSSDYPLPVGLKIQAQIIEARLFNFSYGDLDRISNVLGPKPLEEFSTQLNNYDVLTHPIVQNSRKLVLWRGSVDRRINHRNIHLKGFDQRDVLFCMNAWIANGPEIGMEFFGDIKKPFHIFLVEEEILIKEMMYLKKCELAGRRVKPDERFPHTVYSVSTPGTNDPNTEIQMSLIKNESIDSKFQIHLKVQPSGTAIPEQFDAMYWELKLLEIRKICQSVEFQAFLIALLLLFMPFFLF</sequence>
<name>A0A2G5VCR7_9PELO</name>
<gene>
    <name evidence="2" type="primary">Cnig_chr_II.g7991</name>
    <name evidence="2" type="ORF">B9Z55_007991</name>
</gene>
<reference evidence="3" key="1">
    <citation type="submission" date="2017-10" db="EMBL/GenBank/DDBJ databases">
        <title>Rapid genome shrinkage in a self-fertile nematode reveals novel sperm competition proteins.</title>
        <authorList>
            <person name="Yin D."/>
            <person name="Schwarz E.M."/>
            <person name="Thomas C.G."/>
            <person name="Felde R.L."/>
            <person name="Korf I.F."/>
            <person name="Cutter A.D."/>
            <person name="Schartner C.M."/>
            <person name="Ralston E.J."/>
            <person name="Meyer B.J."/>
            <person name="Haag E.S."/>
        </authorList>
    </citation>
    <scope>NUCLEOTIDE SEQUENCE [LARGE SCALE GENOMIC DNA]</scope>
    <source>
        <strain evidence="3">JU1422</strain>
    </source>
</reference>
<evidence type="ECO:0000313" key="2">
    <source>
        <dbReference type="EMBL" id="PIC49356.1"/>
    </source>
</evidence>
<dbReference type="AlphaFoldDB" id="A0A2G5VCR7"/>
<protein>
    <submittedName>
        <fullName evidence="2">Uncharacterized protein</fullName>
    </submittedName>
</protein>
<keyword evidence="1" id="KW-1133">Transmembrane helix</keyword>
<proteinExistence type="predicted"/>
<feature type="transmembrane region" description="Helical" evidence="1">
    <location>
        <begin position="1054"/>
        <end position="1070"/>
    </location>
</feature>
<keyword evidence="3" id="KW-1185">Reference proteome</keyword>
<dbReference type="OrthoDB" id="5889481at2759"/>
<keyword evidence="1" id="KW-0812">Transmembrane</keyword>